<dbReference type="EMBL" id="JASCZI010061678">
    <property type="protein sequence ID" value="MED6139281.1"/>
    <property type="molecule type" value="Genomic_DNA"/>
</dbReference>
<feature type="region of interest" description="Disordered" evidence="1">
    <location>
        <begin position="1"/>
        <end position="51"/>
    </location>
</feature>
<dbReference type="Proteomes" id="UP001341840">
    <property type="component" value="Unassembled WGS sequence"/>
</dbReference>
<gene>
    <name evidence="2" type="ORF">PIB30_082348</name>
</gene>
<reference evidence="2 3" key="1">
    <citation type="journal article" date="2023" name="Plants (Basel)">
        <title>Bridging the Gap: Combining Genomics and Transcriptomics Approaches to Understand Stylosanthes scabra, an Orphan Legume from the Brazilian Caatinga.</title>
        <authorList>
            <person name="Ferreira-Neto J.R.C."/>
            <person name="da Silva M.D."/>
            <person name="Binneck E."/>
            <person name="de Melo N.F."/>
            <person name="da Silva R.H."/>
            <person name="de Melo A.L.T.M."/>
            <person name="Pandolfi V."/>
            <person name="Bustamante F.O."/>
            <person name="Brasileiro-Vidal A.C."/>
            <person name="Benko-Iseppon A.M."/>
        </authorList>
    </citation>
    <scope>NUCLEOTIDE SEQUENCE [LARGE SCALE GENOMIC DNA]</scope>
    <source>
        <tissue evidence="2">Leaves</tissue>
    </source>
</reference>
<sequence length="89" mass="9919">MCEGDETKVEETHGLDGVKSEESKEKELAEEEEEEYPEEDPEGSQLMDTSAESNFLKFLMGDTKSVYSSSCTFPTIESHGSNPSSEYHS</sequence>
<feature type="compositionally biased region" description="Basic and acidic residues" evidence="1">
    <location>
        <begin position="1"/>
        <end position="27"/>
    </location>
</feature>
<feature type="non-terminal residue" evidence="2">
    <location>
        <position position="89"/>
    </location>
</feature>
<evidence type="ECO:0000256" key="1">
    <source>
        <dbReference type="SAM" id="MobiDB-lite"/>
    </source>
</evidence>
<keyword evidence="3" id="KW-1185">Reference proteome</keyword>
<evidence type="ECO:0000313" key="3">
    <source>
        <dbReference type="Proteomes" id="UP001341840"/>
    </source>
</evidence>
<feature type="region of interest" description="Disordered" evidence="1">
    <location>
        <begin position="69"/>
        <end position="89"/>
    </location>
</feature>
<accession>A0ABU6SS75</accession>
<protein>
    <submittedName>
        <fullName evidence="2">Uncharacterized protein</fullName>
    </submittedName>
</protein>
<feature type="compositionally biased region" description="Acidic residues" evidence="1">
    <location>
        <begin position="28"/>
        <end position="42"/>
    </location>
</feature>
<organism evidence="2 3">
    <name type="scientific">Stylosanthes scabra</name>
    <dbReference type="NCBI Taxonomy" id="79078"/>
    <lineage>
        <taxon>Eukaryota</taxon>
        <taxon>Viridiplantae</taxon>
        <taxon>Streptophyta</taxon>
        <taxon>Embryophyta</taxon>
        <taxon>Tracheophyta</taxon>
        <taxon>Spermatophyta</taxon>
        <taxon>Magnoliopsida</taxon>
        <taxon>eudicotyledons</taxon>
        <taxon>Gunneridae</taxon>
        <taxon>Pentapetalae</taxon>
        <taxon>rosids</taxon>
        <taxon>fabids</taxon>
        <taxon>Fabales</taxon>
        <taxon>Fabaceae</taxon>
        <taxon>Papilionoideae</taxon>
        <taxon>50 kb inversion clade</taxon>
        <taxon>dalbergioids sensu lato</taxon>
        <taxon>Dalbergieae</taxon>
        <taxon>Pterocarpus clade</taxon>
        <taxon>Stylosanthes</taxon>
    </lineage>
</organism>
<name>A0ABU6SS75_9FABA</name>
<evidence type="ECO:0000313" key="2">
    <source>
        <dbReference type="EMBL" id="MED6139281.1"/>
    </source>
</evidence>
<comment type="caution">
    <text evidence="2">The sequence shown here is derived from an EMBL/GenBank/DDBJ whole genome shotgun (WGS) entry which is preliminary data.</text>
</comment>
<proteinExistence type="predicted"/>